<dbReference type="PANTHER" id="PTHR33129">
    <property type="entry name" value="PROTEIN KINASE DOMAIN-CONTAINING PROTEIN-RELATED"/>
    <property type="match status" value="1"/>
</dbReference>
<feature type="non-terminal residue" evidence="2">
    <location>
        <position position="314"/>
    </location>
</feature>
<dbReference type="OrthoDB" id="2448891at2759"/>
<sequence length="314" mass="35730">VERFNEAIKWTGFTEYFMPVWDQEEITMLWTLQYKNKKNYEDKELTLKLLETLLEKWGPVPESCVNSIDKSGMPAGVLVAYEIRTKSSARDLIMCSDEFPKIAGFRGNLFEDFAHRELQNGGTFRIRLDNNDLALYQITVSKNHGIKIKGLNVLNSLLTWRKDVNNINLYFVVPPDVFEKFSPQKYKTAKGEDCQKIPGWINKITQYALEINLGINNKGANKRSNDAISGDDKNEDTSRKGMDNKDVKKRKTKKSDATLGDNEIGEASGSNMGSGRRNLKRSSDATLGEDESGETSKKGINKKDVKKRITKKRR</sequence>
<dbReference type="PANTHER" id="PTHR33129:SF1">
    <property type="entry name" value="ATP-BINDING PROTEIN"/>
    <property type="match status" value="1"/>
</dbReference>
<dbReference type="InterPro" id="IPR052980">
    <property type="entry name" value="Crinkler_effector"/>
</dbReference>
<keyword evidence="3" id="KW-1185">Reference proteome</keyword>
<protein>
    <submittedName>
        <fullName evidence="2">5618_t:CDS:1</fullName>
    </submittedName>
</protein>
<dbReference type="AlphaFoldDB" id="A0A9N9BIG7"/>
<feature type="compositionally biased region" description="Basic and acidic residues" evidence="1">
    <location>
        <begin position="230"/>
        <end position="246"/>
    </location>
</feature>
<feature type="compositionally biased region" description="Basic and acidic residues" evidence="1">
    <location>
        <begin position="294"/>
        <end position="303"/>
    </location>
</feature>
<comment type="caution">
    <text evidence="2">The sequence shown here is derived from an EMBL/GenBank/DDBJ whole genome shotgun (WGS) entry which is preliminary data.</text>
</comment>
<reference evidence="2" key="1">
    <citation type="submission" date="2021-06" db="EMBL/GenBank/DDBJ databases">
        <authorList>
            <person name="Kallberg Y."/>
            <person name="Tangrot J."/>
            <person name="Rosling A."/>
        </authorList>
    </citation>
    <scope>NUCLEOTIDE SEQUENCE</scope>
    <source>
        <strain evidence="2">BR232B</strain>
    </source>
</reference>
<evidence type="ECO:0000313" key="3">
    <source>
        <dbReference type="Proteomes" id="UP000789739"/>
    </source>
</evidence>
<evidence type="ECO:0000256" key="1">
    <source>
        <dbReference type="SAM" id="MobiDB-lite"/>
    </source>
</evidence>
<dbReference type="EMBL" id="CAJVPI010000712">
    <property type="protein sequence ID" value="CAG8565289.1"/>
    <property type="molecule type" value="Genomic_DNA"/>
</dbReference>
<accession>A0A9N9BIG7</accession>
<dbReference type="Proteomes" id="UP000789739">
    <property type="component" value="Unassembled WGS sequence"/>
</dbReference>
<gene>
    <name evidence="2" type="ORF">PBRASI_LOCUS5807</name>
</gene>
<organism evidence="2 3">
    <name type="scientific">Paraglomus brasilianum</name>
    <dbReference type="NCBI Taxonomy" id="144538"/>
    <lineage>
        <taxon>Eukaryota</taxon>
        <taxon>Fungi</taxon>
        <taxon>Fungi incertae sedis</taxon>
        <taxon>Mucoromycota</taxon>
        <taxon>Glomeromycotina</taxon>
        <taxon>Glomeromycetes</taxon>
        <taxon>Paraglomerales</taxon>
        <taxon>Paraglomeraceae</taxon>
        <taxon>Paraglomus</taxon>
    </lineage>
</organism>
<proteinExistence type="predicted"/>
<feature type="region of interest" description="Disordered" evidence="1">
    <location>
        <begin position="220"/>
        <end position="314"/>
    </location>
</feature>
<evidence type="ECO:0000313" key="2">
    <source>
        <dbReference type="EMBL" id="CAG8565289.1"/>
    </source>
</evidence>
<name>A0A9N9BIG7_9GLOM</name>
<feature type="compositionally biased region" description="Basic residues" evidence="1">
    <location>
        <begin position="304"/>
        <end position="314"/>
    </location>
</feature>